<feature type="domain" description="FHA" evidence="9">
    <location>
        <begin position="525"/>
        <end position="580"/>
    </location>
</feature>
<dbReference type="AlphaFoldDB" id="A0A512PG39"/>
<dbReference type="CDD" id="cd00060">
    <property type="entry name" value="FHA"/>
    <property type="match status" value="1"/>
</dbReference>
<dbReference type="GO" id="GO:0005886">
    <property type="term" value="C:plasma membrane"/>
    <property type="evidence" value="ECO:0007669"/>
    <property type="project" value="UniProtKB-SubCell"/>
</dbReference>
<evidence type="ECO:0000256" key="4">
    <source>
        <dbReference type="ARBA" id="ARBA00022692"/>
    </source>
</evidence>
<reference evidence="10 11" key="1">
    <citation type="submission" date="2019-07" db="EMBL/GenBank/DDBJ databases">
        <title>Whole genome shotgun sequence of Cellulomonas soli NBRC 109434.</title>
        <authorList>
            <person name="Hosoyama A."/>
            <person name="Uohara A."/>
            <person name="Ohji S."/>
            <person name="Ichikawa N."/>
        </authorList>
    </citation>
    <scope>NUCLEOTIDE SEQUENCE [LARGE SCALE GENOMIC DNA]</scope>
    <source>
        <strain evidence="10 11">NBRC 109434</strain>
    </source>
</reference>
<dbReference type="InterPro" id="IPR051791">
    <property type="entry name" value="Pra-immunoreactive"/>
</dbReference>
<evidence type="ECO:0000256" key="5">
    <source>
        <dbReference type="ARBA" id="ARBA00022989"/>
    </source>
</evidence>
<evidence type="ECO:0000256" key="7">
    <source>
        <dbReference type="SAM" id="MobiDB-lite"/>
    </source>
</evidence>
<evidence type="ECO:0000313" key="11">
    <source>
        <dbReference type="Proteomes" id="UP000321798"/>
    </source>
</evidence>
<evidence type="ECO:0000256" key="2">
    <source>
        <dbReference type="ARBA" id="ARBA00022475"/>
    </source>
</evidence>
<dbReference type="RefSeq" id="WP_146953951.1">
    <property type="nucleotide sequence ID" value="NZ_BAABBJ010000014.1"/>
</dbReference>
<feature type="region of interest" description="Disordered" evidence="7">
    <location>
        <begin position="284"/>
        <end position="351"/>
    </location>
</feature>
<keyword evidence="6 8" id="KW-0472">Membrane</keyword>
<dbReference type="Proteomes" id="UP000321798">
    <property type="component" value="Unassembled WGS sequence"/>
</dbReference>
<feature type="transmembrane region" description="Helical" evidence="8">
    <location>
        <begin position="96"/>
        <end position="119"/>
    </location>
</feature>
<keyword evidence="5 8" id="KW-1133">Transmembrane helix</keyword>
<evidence type="ECO:0000259" key="9">
    <source>
        <dbReference type="PROSITE" id="PS50006"/>
    </source>
</evidence>
<organism evidence="10 11">
    <name type="scientific">Cellulomonas soli</name>
    <dbReference type="NCBI Taxonomy" id="931535"/>
    <lineage>
        <taxon>Bacteria</taxon>
        <taxon>Bacillati</taxon>
        <taxon>Actinomycetota</taxon>
        <taxon>Actinomycetes</taxon>
        <taxon>Micrococcales</taxon>
        <taxon>Cellulomonadaceae</taxon>
        <taxon>Cellulomonas</taxon>
    </lineage>
</organism>
<feature type="compositionally biased region" description="Low complexity" evidence="7">
    <location>
        <begin position="406"/>
        <end position="451"/>
    </location>
</feature>
<dbReference type="InterPro" id="IPR010432">
    <property type="entry name" value="RDD"/>
</dbReference>
<evidence type="ECO:0000256" key="6">
    <source>
        <dbReference type="ARBA" id="ARBA00023136"/>
    </source>
</evidence>
<dbReference type="PANTHER" id="PTHR36115">
    <property type="entry name" value="PROLINE-RICH ANTIGEN HOMOLOG-RELATED"/>
    <property type="match status" value="1"/>
</dbReference>
<feature type="transmembrane region" description="Helical" evidence="8">
    <location>
        <begin position="139"/>
        <end position="166"/>
    </location>
</feature>
<keyword evidence="4 8" id="KW-0812">Transmembrane</keyword>
<dbReference type="SUPFAM" id="SSF49879">
    <property type="entry name" value="SMAD/FHA domain"/>
    <property type="match status" value="1"/>
</dbReference>
<evidence type="ECO:0000256" key="8">
    <source>
        <dbReference type="SAM" id="Phobius"/>
    </source>
</evidence>
<feature type="compositionally biased region" description="Pro residues" evidence="7">
    <location>
        <begin position="53"/>
        <end position="68"/>
    </location>
</feature>
<protein>
    <recommendedName>
        <fullName evidence="9">FHA domain-containing protein</fullName>
    </recommendedName>
</protein>
<name>A0A512PG39_9CELL</name>
<dbReference type="InterPro" id="IPR000253">
    <property type="entry name" value="FHA_dom"/>
</dbReference>
<evidence type="ECO:0000313" key="10">
    <source>
        <dbReference type="EMBL" id="GEP70158.1"/>
    </source>
</evidence>
<sequence>MTSQPQQRCAACGLPLDPGAVFCAECGARAALDPPRAAETRDDGPARTAPGGARPPQPPTWTPPPEPGPQGRRAEPAQSGPFPVAPGAVAPVGRRVLAFLLDSVLLAVVVWGASLVVGLTMPAPSTDAPVSPVAAIPSVLALVVLIGQWVAEATTGATVGSAVMGIRTVSARTGRPAGLLAILLRGLVVGAGALVCFVGQWAVVASGAWDRGPSLRGWHDKAAGTLVLQAHALVAGTPPRAPRQSRSVPAEAGGVPVVAAGEQGAVTAVPASFAPARDVPVLTFPSQPAPRRHTDVAGDPAVSVGGPTPQVPPVDPRTAGPDVSSAAEPQAPAASVAPAVEPQGAAATVPSAAPPAPIARVPFESMPGPGRALVEPVAPAPDGPAPTRRARRAATGPTPLVDVPWATARPPATGAVPVVADAPPPASSAADAAPPEQAVAPAPAVPSAPAAPSAPPVPSPVTAPTAAIAGPPPGGEDPAPRGQVHAPAFDAFAELELTRLRQLDEVTELRLVLDTGERVDVVGDGLIGRRPDPQPGIVHVVCVDDPARSVSKVHLAFGLDGSGPGMLWVTDRGSTNGSVVVSPSGAESALPPGARAVVGVGWTVRFGERRLTVERV</sequence>
<keyword evidence="3" id="KW-0597">Phosphoprotein</keyword>
<dbReference type="OrthoDB" id="3254248at2"/>
<feature type="transmembrane region" description="Helical" evidence="8">
    <location>
        <begin position="178"/>
        <end position="203"/>
    </location>
</feature>
<comment type="subcellular location">
    <subcellularLocation>
        <location evidence="1">Cell membrane</location>
        <topology evidence="1">Multi-pass membrane protein</topology>
    </subcellularLocation>
</comment>
<comment type="caution">
    <text evidence="10">The sequence shown here is derived from an EMBL/GenBank/DDBJ whole genome shotgun (WGS) entry which is preliminary data.</text>
</comment>
<accession>A0A512PG39</accession>
<feature type="compositionally biased region" description="Low complexity" evidence="7">
    <location>
        <begin position="323"/>
        <end position="351"/>
    </location>
</feature>
<feature type="region of interest" description="Disordered" evidence="7">
    <location>
        <begin position="32"/>
        <end position="82"/>
    </location>
</feature>
<keyword evidence="11" id="KW-1185">Reference proteome</keyword>
<evidence type="ECO:0000256" key="1">
    <source>
        <dbReference type="ARBA" id="ARBA00004651"/>
    </source>
</evidence>
<dbReference type="Gene3D" id="2.60.200.20">
    <property type="match status" value="1"/>
</dbReference>
<dbReference type="EMBL" id="BKAL01000011">
    <property type="protein sequence ID" value="GEP70158.1"/>
    <property type="molecule type" value="Genomic_DNA"/>
</dbReference>
<evidence type="ECO:0000256" key="3">
    <source>
        <dbReference type="ARBA" id="ARBA00022553"/>
    </source>
</evidence>
<feature type="compositionally biased region" description="Basic and acidic residues" evidence="7">
    <location>
        <begin position="36"/>
        <end position="45"/>
    </location>
</feature>
<proteinExistence type="predicted"/>
<keyword evidence="2" id="KW-1003">Cell membrane</keyword>
<feature type="compositionally biased region" description="Pro residues" evidence="7">
    <location>
        <begin position="452"/>
        <end position="461"/>
    </location>
</feature>
<feature type="region of interest" description="Disordered" evidence="7">
    <location>
        <begin position="370"/>
        <end position="484"/>
    </location>
</feature>
<dbReference type="Pfam" id="PF06271">
    <property type="entry name" value="RDD"/>
    <property type="match status" value="1"/>
</dbReference>
<gene>
    <name evidence="10" type="ORF">CSO01_28730</name>
</gene>
<dbReference type="InterPro" id="IPR008984">
    <property type="entry name" value="SMAD_FHA_dom_sf"/>
</dbReference>
<dbReference type="PROSITE" id="PS50006">
    <property type="entry name" value="FHA_DOMAIN"/>
    <property type="match status" value="1"/>
</dbReference>